<evidence type="ECO:0000313" key="2">
    <source>
        <dbReference type="Proteomes" id="UP000596742"/>
    </source>
</evidence>
<reference evidence="1" key="1">
    <citation type="submission" date="2018-11" db="EMBL/GenBank/DDBJ databases">
        <authorList>
            <person name="Alioto T."/>
            <person name="Alioto T."/>
        </authorList>
    </citation>
    <scope>NUCLEOTIDE SEQUENCE</scope>
</reference>
<gene>
    <name evidence="1" type="ORF">MGAL_10B000178</name>
</gene>
<organism evidence="1 2">
    <name type="scientific">Mytilus galloprovincialis</name>
    <name type="common">Mediterranean mussel</name>
    <dbReference type="NCBI Taxonomy" id="29158"/>
    <lineage>
        <taxon>Eukaryota</taxon>
        <taxon>Metazoa</taxon>
        <taxon>Spiralia</taxon>
        <taxon>Lophotrochozoa</taxon>
        <taxon>Mollusca</taxon>
        <taxon>Bivalvia</taxon>
        <taxon>Autobranchia</taxon>
        <taxon>Pteriomorphia</taxon>
        <taxon>Mytilida</taxon>
        <taxon>Mytiloidea</taxon>
        <taxon>Mytilidae</taxon>
        <taxon>Mytilinae</taxon>
        <taxon>Mytilus</taxon>
    </lineage>
</organism>
<dbReference type="AlphaFoldDB" id="A0A8B6EX52"/>
<proteinExistence type="predicted"/>
<accession>A0A8B6EX52</accession>
<protein>
    <submittedName>
        <fullName evidence="1">Uncharacterized protein</fullName>
    </submittedName>
</protein>
<sequence length="92" mass="10704">MAGVYGQTRRGLQEHVSFTIRDDYPNAYGLSVFFNSTAYRFSPRDSMRTKNDVMFKLKSRNKLADTRRLWTMDGIKDVLKSTDVGSFNFKHL</sequence>
<dbReference type="OrthoDB" id="6164315at2759"/>
<name>A0A8B6EX52_MYTGA</name>
<comment type="caution">
    <text evidence="1">The sequence shown here is derived from an EMBL/GenBank/DDBJ whole genome shotgun (WGS) entry which is preliminary data.</text>
</comment>
<keyword evidence="2" id="KW-1185">Reference proteome</keyword>
<dbReference type="EMBL" id="UYJE01005796">
    <property type="protein sequence ID" value="VDI40441.1"/>
    <property type="molecule type" value="Genomic_DNA"/>
</dbReference>
<evidence type="ECO:0000313" key="1">
    <source>
        <dbReference type="EMBL" id="VDI40441.1"/>
    </source>
</evidence>
<dbReference type="Proteomes" id="UP000596742">
    <property type="component" value="Unassembled WGS sequence"/>
</dbReference>